<accession>E6QTV1</accession>
<name>E6QTV1_9ZZZZ</name>
<evidence type="ECO:0000313" key="1">
    <source>
        <dbReference type="EMBL" id="CBI10673.1"/>
    </source>
</evidence>
<proteinExistence type="predicted"/>
<sequence>MLVKGQEMDSQHSGVVFVGHTFAGLGGNNASASRNFVTNFAIGGVSLLCREIGLAKHA</sequence>
<comment type="caution">
    <text evidence="1">The sequence shown here is derived from an EMBL/GenBank/DDBJ whole genome shotgun (WGS) entry which is preliminary data.</text>
</comment>
<organism evidence="1">
    <name type="scientific">mine drainage metagenome</name>
    <dbReference type="NCBI Taxonomy" id="410659"/>
    <lineage>
        <taxon>unclassified sequences</taxon>
        <taxon>metagenomes</taxon>
        <taxon>ecological metagenomes</taxon>
    </lineage>
</organism>
<dbReference type="AlphaFoldDB" id="E6QTV1"/>
<protein>
    <submittedName>
        <fullName evidence="1">Uncharacterized protein</fullName>
    </submittedName>
</protein>
<gene>
    <name evidence="1" type="ORF">CARN7_1468</name>
</gene>
<dbReference type="EMBL" id="CABR01000101">
    <property type="protein sequence ID" value="CBI10673.1"/>
    <property type="molecule type" value="Genomic_DNA"/>
</dbReference>
<reference evidence="1" key="1">
    <citation type="submission" date="2009-10" db="EMBL/GenBank/DDBJ databases">
        <title>Diversity of trophic interactions inside an arsenic-rich microbial ecosystem.</title>
        <authorList>
            <person name="Bertin P.N."/>
            <person name="Heinrich-Salmeron A."/>
            <person name="Pelletier E."/>
            <person name="Goulhen-Chollet F."/>
            <person name="Arsene-Ploetze F."/>
            <person name="Gallien S."/>
            <person name="Calteau A."/>
            <person name="Vallenet D."/>
            <person name="Casiot C."/>
            <person name="Chane-Woon-Ming B."/>
            <person name="Giloteaux L."/>
            <person name="Barakat M."/>
            <person name="Bonnefoy V."/>
            <person name="Bruneel O."/>
            <person name="Chandler M."/>
            <person name="Cleiss J."/>
            <person name="Duran R."/>
            <person name="Elbaz-Poulichet F."/>
            <person name="Fonknechten N."/>
            <person name="Lauga B."/>
            <person name="Mornico D."/>
            <person name="Ortet P."/>
            <person name="Schaeffer C."/>
            <person name="Siguier P."/>
            <person name="Alexander Thil Smith A."/>
            <person name="Van Dorsselaer A."/>
            <person name="Weissenbach J."/>
            <person name="Medigue C."/>
            <person name="Le Paslier D."/>
        </authorList>
    </citation>
    <scope>NUCLEOTIDE SEQUENCE</scope>
</reference>